<keyword evidence="3" id="KW-0472">Membrane</keyword>
<name>A0A448WJ13_9PLAT</name>
<dbReference type="AlphaFoldDB" id="A0A448WJ13"/>
<evidence type="ECO:0000256" key="1">
    <source>
        <dbReference type="ARBA" id="ARBA00004370"/>
    </source>
</evidence>
<keyword evidence="8" id="KW-1185">Reference proteome</keyword>
<feature type="lipid moiety-binding region" description="Phosphatidylserine amidated glycine; alternate" evidence="5">
    <location>
        <position position="56"/>
    </location>
</feature>
<dbReference type="GO" id="GO:0016020">
    <property type="term" value="C:membrane"/>
    <property type="evidence" value="ECO:0007669"/>
    <property type="project" value="UniProtKB-SubCell"/>
</dbReference>
<evidence type="ECO:0000256" key="5">
    <source>
        <dbReference type="PIRSR" id="PIRSR604241-50"/>
    </source>
</evidence>
<evidence type="ECO:0000256" key="4">
    <source>
        <dbReference type="ARBA" id="ARBA00023288"/>
    </source>
</evidence>
<dbReference type="OrthoDB" id="6738456at2759"/>
<reference evidence="7" key="1">
    <citation type="submission" date="2018-11" db="EMBL/GenBank/DDBJ databases">
        <authorList>
            <consortium name="Pathogen Informatics"/>
        </authorList>
    </citation>
    <scope>NUCLEOTIDE SEQUENCE</scope>
</reference>
<dbReference type="Gene3D" id="3.10.20.90">
    <property type="entry name" value="Phosphatidylinositol 3-kinase Catalytic Subunit, Chain A, domain 1"/>
    <property type="match status" value="1"/>
</dbReference>
<evidence type="ECO:0000256" key="2">
    <source>
        <dbReference type="ARBA" id="ARBA00007293"/>
    </source>
</evidence>
<dbReference type="Proteomes" id="UP000784294">
    <property type="component" value="Unassembled WGS sequence"/>
</dbReference>
<evidence type="ECO:0008006" key="9">
    <source>
        <dbReference type="Google" id="ProtNLM"/>
    </source>
</evidence>
<comment type="similarity">
    <text evidence="2 6">Belongs to the ATG8 family.</text>
</comment>
<dbReference type="InterPro" id="IPR004241">
    <property type="entry name" value="Atg8-like"/>
</dbReference>
<keyword evidence="6" id="KW-0072">Autophagy</keyword>
<evidence type="ECO:0000256" key="3">
    <source>
        <dbReference type="ARBA" id="ARBA00023136"/>
    </source>
</evidence>
<dbReference type="Pfam" id="PF02991">
    <property type="entry name" value="ATG8"/>
    <property type="match status" value="1"/>
</dbReference>
<sequence length="56" mass="6366">MWIIRKRINLSAEKAVFLFFGKTMPQASATLGQLYEDCRDADGFLYAHYSGENSFG</sequence>
<evidence type="ECO:0000313" key="7">
    <source>
        <dbReference type="EMBL" id="VEL12935.1"/>
    </source>
</evidence>
<dbReference type="PANTHER" id="PTHR10969">
    <property type="entry name" value="MICROTUBULE-ASSOCIATED PROTEINS 1A/1B LIGHT CHAIN 3-RELATED"/>
    <property type="match status" value="1"/>
</dbReference>
<evidence type="ECO:0000256" key="6">
    <source>
        <dbReference type="RuleBase" id="RU004384"/>
    </source>
</evidence>
<organism evidence="7 8">
    <name type="scientific">Protopolystoma xenopodis</name>
    <dbReference type="NCBI Taxonomy" id="117903"/>
    <lineage>
        <taxon>Eukaryota</taxon>
        <taxon>Metazoa</taxon>
        <taxon>Spiralia</taxon>
        <taxon>Lophotrochozoa</taxon>
        <taxon>Platyhelminthes</taxon>
        <taxon>Monogenea</taxon>
        <taxon>Polyopisthocotylea</taxon>
        <taxon>Polystomatidea</taxon>
        <taxon>Polystomatidae</taxon>
        <taxon>Protopolystoma</taxon>
    </lineage>
</organism>
<protein>
    <recommendedName>
        <fullName evidence="9">Autophagy-related protein</fullName>
    </recommendedName>
</protein>
<proteinExistence type="inferred from homology"/>
<comment type="caution">
    <text evidence="7">The sequence shown here is derived from an EMBL/GenBank/DDBJ whole genome shotgun (WGS) entry which is preliminary data.</text>
</comment>
<dbReference type="GO" id="GO:0006914">
    <property type="term" value="P:autophagy"/>
    <property type="evidence" value="ECO:0007669"/>
    <property type="project" value="UniProtKB-KW"/>
</dbReference>
<keyword evidence="4 5" id="KW-0449">Lipoprotein</keyword>
<dbReference type="EMBL" id="CAAALY010016307">
    <property type="protein sequence ID" value="VEL12935.1"/>
    <property type="molecule type" value="Genomic_DNA"/>
</dbReference>
<dbReference type="SUPFAM" id="SSF54236">
    <property type="entry name" value="Ubiquitin-like"/>
    <property type="match status" value="1"/>
</dbReference>
<gene>
    <name evidence="7" type="ORF">PXEA_LOCUS6375</name>
</gene>
<evidence type="ECO:0000313" key="8">
    <source>
        <dbReference type="Proteomes" id="UP000784294"/>
    </source>
</evidence>
<dbReference type="InterPro" id="IPR029071">
    <property type="entry name" value="Ubiquitin-like_domsf"/>
</dbReference>
<comment type="subcellular location">
    <subcellularLocation>
        <location evidence="1">Membrane</location>
    </subcellularLocation>
</comment>
<accession>A0A448WJ13</accession>